<dbReference type="PANTHER" id="PTHR46342:SF1">
    <property type="entry name" value="ALPHA-CATULIN"/>
    <property type="match status" value="1"/>
</dbReference>
<keyword evidence="5" id="KW-1185">Reference proteome</keyword>
<dbReference type="GO" id="GO:0045296">
    <property type="term" value="F:cadherin binding"/>
    <property type="evidence" value="ECO:0007669"/>
    <property type="project" value="InterPro"/>
</dbReference>
<dbReference type="Pfam" id="PF01044">
    <property type="entry name" value="Vinculin"/>
    <property type="match status" value="2"/>
</dbReference>
<dbReference type="GO" id="GO:0051015">
    <property type="term" value="F:actin filament binding"/>
    <property type="evidence" value="ECO:0007669"/>
    <property type="project" value="InterPro"/>
</dbReference>
<comment type="similarity">
    <text evidence="2">Belongs to the vinculin/alpha-catenin family.</text>
</comment>
<name>A0A6P8HVL4_ACTTE</name>
<accession>A0A6P8HVL4</accession>
<dbReference type="GeneID" id="116295644"/>
<dbReference type="Proteomes" id="UP000515163">
    <property type="component" value="Unplaced"/>
</dbReference>
<dbReference type="PRINTS" id="PR00805">
    <property type="entry name" value="ALPHACATENIN"/>
</dbReference>
<dbReference type="Gene3D" id="1.20.120.230">
    <property type="entry name" value="Alpha-catenin/vinculin-like"/>
    <property type="match status" value="4"/>
</dbReference>
<dbReference type="InterPro" id="IPR030045">
    <property type="entry name" value="CTNNAL1"/>
</dbReference>
<dbReference type="FunCoup" id="A0A6P8HVL4">
    <property type="interactions" value="807"/>
</dbReference>
<dbReference type="OrthoDB" id="6376697at2759"/>
<protein>
    <submittedName>
        <fullName evidence="6">Alpha-catulin-like</fullName>
    </submittedName>
</protein>
<gene>
    <name evidence="6" type="primary">LOC116295644</name>
</gene>
<dbReference type="InterPro" id="IPR036723">
    <property type="entry name" value="Alpha-catenin/vinculin-like_sf"/>
</dbReference>
<evidence type="ECO:0000256" key="2">
    <source>
        <dbReference type="ARBA" id="ARBA00008376"/>
    </source>
</evidence>
<evidence type="ECO:0000256" key="4">
    <source>
        <dbReference type="SAM" id="MobiDB-lite"/>
    </source>
</evidence>
<evidence type="ECO:0000313" key="6">
    <source>
        <dbReference type="RefSeq" id="XP_031559383.1"/>
    </source>
</evidence>
<evidence type="ECO:0000313" key="5">
    <source>
        <dbReference type="Proteomes" id="UP000515163"/>
    </source>
</evidence>
<dbReference type="GO" id="GO:0007155">
    <property type="term" value="P:cell adhesion"/>
    <property type="evidence" value="ECO:0007669"/>
    <property type="project" value="InterPro"/>
</dbReference>
<organism evidence="5 6">
    <name type="scientific">Actinia tenebrosa</name>
    <name type="common">Australian red waratah sea anemone</name>
    <dbReference type="NCBI Taxonomy" id="6105"/>
    <lineage>
        <taxon>Eukaryota</taxon>
        <taxon>Metazoa</taxon>
        <taxon>Cnidaria</taxon>
        <taxon>Anthozoa</taxon>
        <taxon>Hexacorallia</taxon>
        <taxon>Actiniaria</taxon>
        <taxon>Actiniidae</taxon>
        <taxon>Actinia</taxon>
    </lineage>
</organism>
<dbReference type="PANTHER" id="PTHR46342">
    <property type="entry name" value="ALPHA-CATULIN"/>
    <property type="match status" value="1"/>
</dbReference>
<feature type="compositionally biased region" description="Basic and acidic residues" evidence="4">
    <location>
        <begin position="521"/>
        <end position="541"/>
    </location>
</feature>
<dbReference type="GO" id="GO:0007266">
    <property type="term" value="P:Rho protein signal transduction"/>
    <property type="evidence" value="ECO:0007669"/>
    <property type="project" value="InterPro"/>
</dbReference>
<proteinExistence type="inferred from homology"/>
<dbReference type="InterPro" id="IPR006077">
    <property type="entry name" value="Vinculin/catenin"/>
</dbReference>
<feature type="compositionally biased region" description="Basic and acidic residues" evidence="4">
    <location>
        <begin position="784"/>
        <end position="797"/>
    </location>
</feature>
<dbReference type="InParanoid" id="A0A6P8HVL4"/>
<reference evidence="6" key="1">
    <citation type="submission" date="2025-08" db="UniProtKB">
        <authorList>
            <consortium name="RefSeq"/>
        </authorList>
    </citation>
    <scope>IDENTIFICATION</scope>
    <source>
        <tissue evidence="6">Tentacle</tissue>
    </source>
</reference>
<dbReference type="GO" id="GO:0005737">
    <property type="term" value="C:cytoplasm"/>
    <property type="evidence" value="ECO:0007669"/>
    <property type="project" value="UniProtKB-SubCell"/>
</dbReference>
<dbReference type="SUPFAM" id="SSF47220">
    <property type="entry name" value="alpha-catenin/vinculin-like"/>
    <property type="match status" value="3"/>
</dbReference>
<comment type="subcellular location">
    <subcellularLocation>
        <location evidence="1">Cytoplasm</location>
    </subcellularLocation>
</comment>
<dbReference type="RefSeq" id="XP_031559383.1">
    <property type="nucleotide sequence ID" value="XM_031703523.1"/>
</dbReference>
<feature type="region of interest" description="Disordered" evidence="4">
    <location>
        <begin position="774"/>
        <end position="797"/>
    </location>
</feature>
<dbReference type="AlphaFoldDB" id="A0A6P8HVL4"/>
<evidence type="ECO:0000256" key="1">
    <source>
        <dbReference type="ARBA" id="ARBA00004496"/>
    </source>
</evidence>
<feature type="region of interest" description="Disordered" evidence="4">
    <location>
        <begin position="503"/>
        <end position="541"/>
    </location>
</feature>
<sequence>MAKWDSRNLEIRSKSVEQTLIPLVTQITTLVNHKDHCKKSEKGRRAIREVGEIVKNAVLKFVTVGEQIAKENEDVAAEMKEACEEAKKAGEVISRLTSETAMAPATTDKDDGIPFEKTAMVRAARSLLSAVTRVLIIADSIMIKRLLAVVKKVDERLANLETVNSFTEFVQTFSQFGAEMVELAHVSGDRQNDLKDDVLRAEMCCARSVLEKSTMMLLTTSKTCLRHPGSMAAKSNRDGVFQKMKEAIETIKLVTEDKHKKRENKDPCFAMDLKHFENSLEEFRKSSPGQTEAKIKFEQGLEKILLDVQPFINSSHTRKEKRETIIALCENAQDIMKDVIEKHSENEVPARRSSCADSLDLALQRIFKISSDLKNEVRQVAMDQVFETFSHQGHKKSLPALRNAAAIGDTTNVEQAATAFMQDAKRLEEVSQVTRNISSNEAVSITARNIEENIKTLCQQVIAAAKTLSAHPVSKIAQENMDVFIDIWEGQVEELGKLLRGITTGGDLSKTGNQNDGENSGDEKRDKEKETRHVKQEGHEKTRIDKMLNKKWDTLVSHPIPLYSTFSTTLYVTRKDEEKLVRMASNVNLLTSQLELNKLSESENEIVRQAMEMSKMICDLYLFTRGEGRLLEAEDFFNAAQDFAEAGKVLHKVARQHAIKVDDSIPKKELLRHADRLLTYCQQLIFTATSLTVGQSACYKKIWAVMNLTKHIIKLVARVVNRCYVVGEKNSPLKLPPDQRLWQIDENIFSEGSSVATSRKSSVQNLEDNLPNWMTDDLYQENKPTAEGDRPTLRTEL</sequence>
<keyword evidence="3" id="KW-0963">Cytoplasm</keyword>
<dbReference type="KEGG" id="aten:116295644"/>
<evidence type="ECO:0000256" key="3">
    <source>
        <dbReference type="ARBA" id="ARBA00022490"/>
    </source>
</evidence>
<dbReference type="InterPro" id="IPR001033">
    <property type="entry name" value="Alpha_catenin"/>
</dbReference>